<dbReference type="EMBL" id="CAADFT010000023">
    <property type="protein sequence ID" value="VFK43150.1"/>
    <property type="molecule type" value="Genomic_DNA"/>
</dbReference>
<accession>A0A450YNP3</accession>
<evidence type="ECO:0000259" key="2">
    <source>
        <dbReference type="Pfam" id="PF05729"/>
    </source>
</evidence>
<dbReference type="Pfam" id="PF00805">
    <property type="entry name" value="Pentapeptide"/>
    <property type="match status" value="1"/>
</dbReference>
<reference evidence="3" key="1">
    <citation type="submission" date="2019-02" db="EMBL/GenBank/DDBJ databases">
        <authorList>
            <person name="Gruber-Vodicka R. H."/>
            <person name="Seah K. B. B."/>
        </authorList>
    </citation>
    <scope>NUCLEOTIDE SEQUENCE</scope>
    <source>
        <strain evidence="3">BECK_BZ125</strain>
    </source>
</reference>
<dbReference type="SUPFAM" id="SSF50978">
    <property type="entry name" value="WD40 repeat-like"/>
    <property type="match status" value="1"/>
</dbReference>
<dbReference type="InterPro" id="IPR036322">
    <property type="entry name" value="WD40_repeat_dom_sf"/>
</dbReference>
<dbReference type="InterPro" id="IPR007111">
    <property type="entry name" value="NACHT_NTPase"/>
</dbReference>
<dbReference type="Gene3D" id="2.130.10.10">
    <property type="entry name" value="YVTN repeat-like/Quinoprotein amine dehydrogenase"/>
    <property type="match status" value="1"/>
</dbReference>
<organism evidence="3">
    <name type="scientific">Candidatus Kentrum sp. TC</name>
    <dbReference type="NCBI Taxonomy" id="2126339"/>
    <lineage>
        <taxon>Bacteria</taxon>
        <taxon>Pseudomonadati</taxon>
        <taxon>Pseudomonadota</taxon>
        <taxon>Gammaproteobacteria</taxon>
        <taxon>Candidatus Kentrum</taxon>
    </lineage>
</organism>
<proteinExistence type="predicted"/>
<feature type="region of interest" description="Disordered" evidence="1">
    <location>
        <begin position="300"/>
        <end position="349"/>
    </location>
</feature>
<dbReference type="Gene3D" id="2.160.20.80">
    <property type="entry name" value="E3 ubiquitin-protein ligase SopA"/>
    <property type="match status" value="1"/>
</dbReference>
<feature type="domain" description="NACHT" evidence="2">
    <location>
        <begin position="591"/>
        <end position="754"/>
    </location>
</feature>
<dbReference type="InterPro" id="IPR015943">
    <property type="entry name" value="WD40/YVTN_repeat-like_dom_sf"/>
</dbReference>
<dbReference type="InterPro" id="IPR027417">
    <property type="entry name" value="P-loop_NTPase"/>
</dbReference>
<sequence>MTNKTIRPSDIDDLRHEVRIRLREIGDPRLPVAFAARMALAALPALGERVEERGFLWYWGKAEREKHLLAVCRASQVGWLFCVDFSMILYAADAADAAARAAARAAAAARAYAAAAHTDLRPFIRRELIALAENPELAAYLARACEFPPPFAAYRDAFLSRLRQMPTFDYWADWFQDRYDGKPIDGEILKKSLFLPEGIANRDPRAINRYLGEIAVDDKNRLPHARRLLARGDYEGARAELLEIPETDSETWQRIEAEFGFAFDFSLDAEADAGRRGKCMGRIEWRRRVFAVLGSDAVSRETENSAEERSGAGEERADVAGDTADARIEKPAETPETKPKKRLSPEQRGEKLERDTLWLLRRLFEFDEESEPKRLRQQRRGAQLGFDIKLEACLAANGKNVRCLVECKSHEKEIRFGDILEKLHDAKANQVNIDHWILIAPRARLGNVPDGIVDKWNAAREWPFQVQFWMADTEVWSLFGLAPGIYDDWIPDHPPGEPHPRDWSPEEREKVRQRWLGKLQPPLRLPGVWAEYVIAPDKNGIFMENDDREDLKALRKEQRYIPFGALDEGGSPLPGGLEKAVRNWLRGGSRVGIVLGEFGDGKSAFTYMLAHALLEEFRANPADGWLPVRFPLRYFARPNTSAREFLRDRLEELGTGVREWNREIVGKRNPLAILDGMDEMSKSLTQEAARKVVGILLDCCNRELERVPKILITCRRPFFEELAQRPYVTDKLADPAIFHIEPFGKAQVYEKLEKLLPPKQHPRLGALRRMHDPLGLAGKALFFRMVSQTLARSDADFSSETGIYRGYVKECLARKSDYLEGGQDMTGGELVQGMLSILEAIAREMHLSDRDYFCLGNLADEGGTGLSRKEIAAILWRDITDEKTGANAVRQVGVRSLLSRATGKVDERDRDAWPVEFCHRSVREYFVARGLESALREGLEGAKRAIERVDINHEVLRFTVELMRARTARGGHDYGRTLRELANLGRRDEHEKIDEAERNRRCRLGRTAITLLYKWSGELEANDWRRMLLDGAGLARVDLTGKDFYGASLRDANLNNAILDEADFRFADLTGVRLEEAGEIAAVSMPPASVSSDGFFVAYRDGTVRRWSLDIRSNHHPAVVFRLPEDAQAGRNGPLGIAALPAARKNPGLCLWDRDGVRFLDAEGETYRQVGRFSLANPCSAIAIGERSVAALAGEKADARRALLFDFSPDGPPTGHVFAMDSFVECAPLTRWALAGARADGEVGVWARGETGDETRKTALGNVSFPTCIAAHRPENGRDNASERFQVACGNRDGVVAAWRFTLDESGIPRDVEEIFREEIHEGAARALCFMDGEHLLTGGADGRIHRLGLPHGWDAHPPFELRLRCRGTRIEGLEGGKERGILRAARE</sequence>
<dbReference type="Pfam" id="PF05729">
    <property type="entry name" value="NACHT"/>
    <property type="match status" value="1"/>
</dbReference>
<dbReference type="Gene3D" id="3.40.50.300">
    <property type="entry name" value="P-loop containing nucleotide triphosphate hydrolases"/>
    <property type="match status" value="1"/>
</dbReference>
<evidence type="ECO:0000313" key="3">
    <source>
        <dbReference type="EMBL" id="VFK43150.1"/>
    </source>
</evidence>
<evidence type="ECO:0000256" key="1">
    <source>
        <dbReference type="SAM" id="MobiDB-lite"/>
    </source>
</evidence>
<gene>
    <name evidence="3" type="ORF">BECKTC1821E_GA0114239_102325</name>
</gene>
<dbReference type="SUPFAM" id="SSF52540">
    <property type="entry name" value="P-loop containing nucleoside triphosphate hydrolases"/>
    <property type="match status" value="1"/>
</dbReference>
<name>A0A450YNP3_9GAMM</name>
<dbReference type="SUPFAM" id="SSF141571">
    <property type="entry name" value="Pentapeptide repeat-like"/>
    <property type="match status" value="1"/>
</dbReference>
<protein>
    <submittedName>
        <fullName evidence="3">Pentapeptide repeat-containing protein</fullName>
    </submittedName>
</protein>
<dbReference type="InterPro" id="IPR001646">
    <property type="entry name" value="5peptide_repeat"/>
</dbReference>